<accession>X1FHD4</accession>
<organism evidence="2">
    <name type="scientific">marine sediment metagenome</name>
    <dbReference type="NCBI Taxonomy" id="412755"/>
    <lineage>
        <taxon>unclassified sequences</taxon>
        <taxon>metagenomes</taxon>
        <taxon>ecological metagenomes</taxon>
    </lineage>
</organism>
<proteinExistence type="predicted"/>
<dbReference type="EMBL" id="BARU01004402">
    <property type="protein sequence ID" value="GAH20203.1"/>
    <property type="molecule type" value="Genomic_DNA"/>
</dbReference>
<dbReference type="AlphaFoldDB" id="X1FHD4"/>
<dbReference type="Pfam" id="PF17128">
    <property type="entry name" value="DUF5107"/>
    <property type="match status" value="1"/>
</dbReference>
<feature type="domain" description="DUF5107" evidence="1">
    <location>
        <begin position="53"/>
        <end position="134"/>
    </location>
</feature>
<protein>
    <recommendedName>
        <fullName evidence="1">DUF5107 domain-containing protein</fullName>
    </recommendedName>
</protein>
<comment type="caution">
    <text evidence="2">The sequence shown here is derived from an EMBL/GenBank/DDBJ whole genome shotgun (WGS) entry which is preliminary data.</text>
</comment>
<evidence type="ECO:0000313" key="2">
    <source>
        <dbReference type="EMBL" id="GAH20203.1"/>
    </source>
</evidence>
<name>X1FHD4_9ZZZZ</name>
<evidence type="ECO:0000259" key="1">
    <source>
        <dbReference type="Pfam" id="PF17128"/>
    </source>
</evidence>
<feature type="non-terminal residue" evidence="2">
    <location>
        <position position="134"/>
    </location>
</feature>
<gene>
    <name evidence="2" type="ORF">S03H2_08877</name>
</gene>
<sequence>MTRKILLLIVLIPSILIICLSVSGEVSVKEIEMNIPTYATGPDDPSPPLWNLRVYPYPMQTDITRKKIIKKYRVVVMENDYIQLLILPELGGRVLAAFDKTNGNFDFIYHNQVMKPGLVALRGAWLSGGIEWNF</sequence>
<reference evidence="2" key="1">
    <citation type="journal article" date="2014" name="Front. Microbiol.">
        <title>High frequency of phylogenetically diverse reductive dehalogenase-homologous genes in deep subseafloor sedimentary metagenomes.</title>
        <authorList>
            <person name="Kawai M."/>
            <person name="Futagami T."/>
            <person name="Toyoda A."/>
            <person name="Takaki Y."/>
            <person name="Nishi S."/>
            <person name="Hori S."/>
            <person name="Arai W."/>
            <person name="Tsubouchi T."/>
            <person name="Morono Y."/>
            <person name="Uchiyama I."/>
            <person name="Ito T."/>
            <person name="Fujiyama A."/>
            <person name="Inagaki F."/>
            <person name="Takami H."/>
        </authorList>
    </citation>
    <scope>NUCLEOTIDE SEQUENCE</scope>
    <source>
        <strain evidence="2">Expedition CK06-06</strain>
    </source>
</reference>
<dbReference type="InterPro" id="IPR033396">
    <property type="entry name" value="DUF5107"/>
</dbReference>